<reference evidence="11 12" key="1">
    <citation type="submission" date="2020-05" db="EMBL/GenBank/DDBJ databases">
        <title>Parvularcula mediterraneae sp. nov., isolated from polypropylene straw from shallow seawater of the seashore of Laganas in Zakynthos island, Greece.</title>
        <authorList>
            <person name="Szabo I."/>
            <person name="Al-Omari J."/>
            <person name="Rado J."/>
            <person name="Szerdahelyi G.S."/>
        </authorList>
    </citation>
    <scope>NUCLEOTIDE SEQUENCE [LARGE SCALE GENOMIC DNA]</scope>
    <source>
        <strain evidence="11 12">ZS-1/3</strain>
    </source>
</reference>
<gene>
    <name evidence="11" type="ORF">HK107_13270</name>
</gene>
<evidence type="ECO:0000256" key="8">
    <source>
        <dbReference type="ARBA" id="ARBA00022989"/>
    </source>
</evidence>
<comment type="caution">
    <text evidence="11">The sequence shown here is derived from an EMBL/GenBank/DDBJ whole genome shotgun (WGS) entry which is preliminary data.</text>
</comment>
<dbReference type="InterPro" id="IPR005503">
    <property type="entry name" value="FliL"/>
</dbReference>
<feature type="transmembrane region" description="Helical" evidence="10">
    <location>
        <begin position="20"/>
        <end position="41"/>
    </location>
</feature>
<dbReference type="GO" id="GO:0006935">
    <property type="term" value="P:chemotaxis"/>
    <property type="evidence" value="ECO:0007669"/>
    <property type="project" value="UniProtKB-KW"/>
</dbReference>
<keyword evidence="8 10" id="KW-1133">Transmembrane helix</keyword>
<keyword evidence="5 10" id="KW-0145">Chemotaxis</keyword>
<keyword evidence="11" id="KW-0282">Flagellum</keyword>
<dbReference type="GO" id="GO:0005886">
    <property type="term" value="C:plasma membrane"/>
    <property type="evidence" value="ECO:0007669"/>
    <property type="project" value="UniProtKB-SubCell"/>
</dbReference>
<comment type="similarity">
    <text evidence="3 10">Belongs to the FliL family.</text>
</comment>
<dbReference type="GO" id="GO:0009425">
    <property type="term" value="C:bacterial-type flagellum basal body"/>
    <property type="evidence" value="ECO:0007669"/>
    <property type="project" value="InterPro"/>
</dbReference>
<sequence>MKDDDLFPQAEKKKGGLSRFLVPAAAAVVIGIGAAVGMRFLGPDAVPSASAGEAPAKKPKTSKKGKAAKEQLLKLEPFVISLNASNGRTRAVRMRFAVAVEVTDATAAEPMRLPLRNAILEGAYTVDPATLSGGEGLSALKEALVPAAKDILGGQFQTLLVTDFVLI</sequence>
<comment type="function">
    <text evidence="1 10">Controls the rotational direction of flagella during chemotaxis.</text>
</comment>
<evidence type="ECO:0000256" key="3">
    <source>
        <dbReference type="ARBA" id="ARBA00008281"/>
    </source>
</evidence>
<keyword evidence="10" id="KW-0997">Cell inner membrane</keyword>
<name>A0A7Y3RPA7_9PROT</name>
<dbReference type="GO" id="GO:0071973">
    <property type="term" value="P:bacterial-type flagellum-dependent cell motility"/>
    <property type="evidence" value="ECO:0007669"/>
    <property type="project" value="InterPro"/>
</dbReference>
<evidence type="ECO:0000256" key="4">
    <source>
        <dbReference type="ARBA" id="ARBA00022475"/>
    </source>
</evidence>
<comment type="subcellular location">
    <subcellularLocation>
        <location evidence="10">Cell inner membrane</location>
    </subcellularLocation>
    <subcellularLocation>
        <location evidence="2">Cell membrane</location>
        <topology evidence="2">Single-pass membrane protein</topology>
    </subcellularLocation>
</comment>
<evidence type="ECO:0000256" key="2">
    <source>
        <dbReference type="ARBA" id="ARBA00004162"/>
    </source>
</evidence>
<protein>
    <recommendedName>
        <fullName evidence="10">Flagellar protein FliL</fullName>
    </recommendedName>
</protein>
<dbReference type="RefSeq" id="WP_173200580.1">
    <property type="nucleotide sequence ID" value="NZ_JABFCX010000003.1"/>
</dbReference>
<keyword evidence="11" id="KW-0966">Cell projection</keyword>
<keyword evidence="7 10" id="KW-0283">Flagellar rotation</keyword>
<proteinExistence type="inferred from homology"/>
<accession>A0A7Y3RPA7</accession>
<evidence type="ECO:0000313" key="11">
    <source>
        <dbReference type="EMBL" id="NNU17295.1"/>
    </source>
</evidence>
<dbReference type="EMBL" id="JABFCX010000003">
    <property type="protein sequence ID" value="NNU17295.1"/>
    <property type="molecule type" value="Genomic_DNA"/>
</dbReference>
<evidence type="ECO:0000256" key="6">
    <source>
        <dbReference type="ARBA" id="ARBA00022692"/>
    </source>
</evidence>
<evidence type="ECO:0000256" key="7">
    <source>
        <dbReference type="ARBA" id="ARBA00022779"/>
    </source>
</evidence>
<evidence type="ECO:0000256" key="9">
    <source>
        <dbReference type="ARBA" id="ARBA00023136"/>
    </source>
</evidence>
<organism evidence="11 12">
    <name type="scientific">Parvularcula mediterranea</name>
    <dbReference type="NCBI Taxonomy" id="2732508"/>
    <lineage>
        <taxon>Bacteria</taxon>
        <taxon>Pseudomonadati</taxon>
        <taxon>Pseudomonadota</taxon>
        <taxon>Alphaproteobacteria</taxon>
        <taxon>Parvularculales</taxon>
        <taxon>Parvularculaceae</taxon>
        <taxon>Parvularcula</taxon>
    </lineage>
</organism>
<dbReference type="AlphaFoldDB" id="A0A7Y3RPA7"/>
<keyword evidence="9 10" id="KW-0472">Membrane</keyword>
<keyword evidence="6 10" id="KW-0812">Transmembrane</keyword>
<dbReference type="Pfam" id="PF03748">
    <property type="entry name" value="FliL"/>
    <property type="match status" value="1"/>
</dbReference>
<keyword evidence="11" id="KW-0969">Cilium</keyword>
<evidence type="ECO:0000256" key="1">
    <source>
        <dbReference type="ARBA" id="ARBA00002254"/>
    </source>
</evidence>
<keyword evidence="4" id="KW-1003">Cell membrane</keyword>
<evidence type="ECO:0000256" key="10">
    <source>
        <dbReference type="RuleBase" id="RU364125"/>
    </source>
</evidence>
<keyword evidence="12" id="KW-1185">Reference proteome</keyword>
<evidence type="ECO:0000256" key="5">
    <source>
        <dbReference type="ARBA" id="ARBA00022500"/>
    </source>
</evidence>
<dbReference type="Proteomes" id="UP000536835">
    <property type="component" value="Unassembled WGS sequence"/>
</dbReference>
<evidence type="ECO:0000313" key="12">
    <source>
        <dbReference type="Proteomes" id="UP000536835"/>
    </source>
</evidence>